<accession>A0A9X3J1S1</accession>
<protein>
    <submittedName>
        <fullName evidence="1">Uncharacterized protein</fullName>
    </submittedName>
</protein>
<name>A0A9X3J1S1_9BACT</name>
<comment type="caution">
    <text evidence="1">The sequence shown here is derived from an EMBL/GenBank/DDBJ whole genome shotgun (WGS) entry which is preliminary data.</text>
</comment>
<evidence type="ECO:0000313" key="2">
    <source>
        <dbReference type="Proteomes" id="UP001150924"/>
    </source>
</evidence>
<dbReference type="Proteomes" id="UP001150924">
    <property type="component" value="Unassembled WGS sequence"/>
</dbReference>
<dbReference type="AlphaFoldDB" id="A0A9X3J1S1"/>
<dbReference type="Gene3D" id="3.40.50.1820">
    <property type="entry name" value="alpha/beta hydrolase"/>
    <property type="match status" value="1"/>
</dbReference>
<dbReference type="InterPro" id="IPR029058">
    <property type="entry name" value="AB_hydrolase_fold"/>
</dbReference>
<gene>
    <name evidence="1" type="ORF">OV079_36675</name>
</gene>
<keyword evidence="2" id="KW-1185">Reference proteome</keyword>
<evidence type="ECO:0000313" key="1">
    <source>
        <dbReference type="EMBL" id="MCY1011009.1"/>
    </source>
</evidence>
<dbReference type="EMBL" id="JAPNKE010000002">
    <property type="protein sequence ID" value="MCY1011009.1"/>
    <property type="molecule type" value="Genomic_DNA"/>
</dbReference>
<dbReference type="SUPFAM" id="SSF53474">
    <property type="entry name" value="alpha/beta-Hydrolases"/>
    <property type="match status" value="1"/>
</dbReference>
<sequence>MFARVVEFVNAFRESPGKPSDKVYLSCGTYESLIYENRSLVPLLQSTGMEVKYEEARDGHNWENWRDRLRSGLSWLFPGPLWMVYE</sequence>
<reference evidence="1" key="1">
    <citation type="submission" date="2022-11" db="EMBL/GenBank/DDBJ databases">
        <title>Minimal conservation of predation-associated metabolite biosynthetic gene clusters underscores biosynthetic potential of Myxococcota including descriptions for ten novel species: Archangium lansinium sp. nov., Myxococcus landrumus sp. nov., Nannocystis bai.</title>
        <authorList>
            <person name="Ahearne A."/>
            <person name="Stevens C."/>
            <person name="Phillips K."/>
        </authorList>
    </citation>
    <scope>NUCLEOTIDE SEQUENCE</scope>
    <source>
        <strain evidence="1">Na p29</strain>
    </source>
</reference>
<dbReference type="RefSeq" id="WP_267774198.1">
    <property type="nucleotide sequence ID" value="NZ_JAPNKE010000002.1"/>
</dbReference>
<proteinExistence type="predicted"/>
<organism evidence="1 2">
    <name type="scientific">Nannocystis pusilla</name>
    <dbReference type="NCBI Taxonomy" id="889268"/>
    <lineage>
        <taxon>Bacteria</taxon>
        <taxon>Pseudomonadati</taxon>
        <taxon>Myxococcota</taxon>
        <taxon>Polyangia</taxon>
        <taxon>Nannocystales</taxon>
        <taxon>Nannocystaceae</taxon>
        <taxon>Nannocystis</taxon>
    </lineage>
</organism>